<accession>A0A1B2JDN8</accession>
<name>A0A1B2JDN8_PICPA</name>
<evidence type="ECO:0000313" key="8">
    <source>
        <dbReference type="Proteomes" id="UP000094565"/>
    </source>
</evidence>
<dbReference type="OrthoDB" id="10305214at2759"/>
<organism evidence="7 8">
    <name type="scientific">Komagataella pastoris</name>
    <name type="common">Yeast</name>
    <name type="synonym">Pichia pastoris</name>
    <dbReference type="NCBI Taxonomy" id="4922"/>
    <lineage>
        <taxon>Eukaryota</taxon>
        <taxon>Fungi</taxon>
        <taxon>Dikarya</taxon>
        <taxon>Ascomycota</taxon>
        <taxon>Saccharomycotina</taxon>
        <taxon>Pichiomycetes</taxon>
        <taxon>Pichiales</taxon>
        <taxon>Pichiaceae</taxon>
        <taxon>Komagataella</taxon>
    </lineage>
</organism>
<dbReference type="InterPro" id="IPR031467">
    <property type="entry name" value="Aep1"/>
</dbReference>
<keyword evidence="8" id="KW-1185">Reference proteome</keyword>
<evidence type="ECO:0000256" key="2">
    <source>
        <dbReference type="ARBA" id="ARBA00008176"/>
    </source>
</evidence>
<dbReference type="EMBL" id="CP014585">
    <property type="protein sequence ID" value="ANZ76169.1"/>
    <property type="molecule type" value="Genomic_DNA"/>
</dbReference>
<keyword evidence="3 6" id="KW-0810">Translation regulation</keyword>
<protein>
    <recommendedName>
        <fullName evidence="6">ATPase expression protein 1</fullName>
    </recommendedName>
</protein>
<dbReference type="AlphaFoldDB" id="A0A1B2JDN8"/>
<dbReference type="Proteomes" id="UP000094565">
    <property type="component" value="Chromosome 2"/>
</dbReference>
<dbReference type="GO" id="GO:0005739">
    <property type="term" value="C:mitochondrion"/>
    <property type="evidence" value="ECO:0007669"/>
    <property type="project" value="UniProtKB-SubCell"/>
</dbReference>
<dbReference type="GO" id="GO:0045182">
    <property type="term" value="F:translation regulator activity"/>
    <property type="evidence" value="ECO:0007669"/>
    <property type="project" value="InterPro"/>
</dbReference>
<keyword evidence="5 6" id="KW-0496">Mitochondrion</keyword>
<reference evidence="7 8" key="1">
    <citation type="submission" date="2016-02" db="EMBL/GenBank/DDBJ databases">
        <title>Comparative genomic and transcriptomic foundation for Pichia pastoris.</title>
        <authorList>
            <person name="Love K.R."/>
            <person name="Shah K.A."/>
            <person name="Whittaker C.A."/>
            <person name="Wu J."/>
            <person name="Bartlett M.C."/>
            <person name="Ma D."/>
            <person name="Leeson R.L."/>
            <person name="Priest M."/>
            <person name="Young S.K."/>
            <person name="Love J.C."/>
        </authorList>
    </citation>
    <scope>NUCLEOTIDE SEQUENCE [LARGE SCALE GENOMIC DNA]</scope>
    <source>
        <strain evidence="7 8">ATCC 28485</strain>
    </source>
</reference>
<sequence length="472" mass="53084">MDKSTFKTLLRSVGRDVERLTNPVLYKQTLPVPRDALDRSKIFSPFTRNNFNELLIGALTKPNIRLMELQEAKIAEPLKIRHAKVEVHDLTLSKSQQDVFCTNRDSDFDQLLSRLNGSGKYKMGIDHLVNYAAQQISDPISMEQLVAKVVARDDLNVKQKAYFLTRLLSYSGHMVEHGSCFSSLDHLVEEVTYIADEALQELILRYYLKRGESHAFMNLLEVCLNQNYLPSPEIIVDYIQLVASQSAPGSLRSRKQLAPLAAIIARVSTPQLVTELSNQISIAKEFDTYLTILTRLPNWHQLISSGLLNLTNAAIRISAKSSGSNAAYSSALLSQQLQRLESNAGSTLSANTELVMSLVQAHISLGDFSRAAKYLRDSGSSVPLDQLLRRIVNTTCHSIPNRDTAPGSRVVDKSYFFFEFLQPMLREFIHYELFIQALLAFNLDASAFVEQQKSSFDNTKLKRLQELALVNP</sequence>
<comment type="function">
    <text evidence="6">Required for translation of the mitochondrial OLI1 transcript encoding subunit 9 of mitochondrial ATP synthase.</text>
</comment>
<evidence type="ECO:0000256" key="4">
    <source>
        <dbReference type="ARBA" id="ARBA00022946"/>
    </source>
</evidence>
<evidence type="ECO:0000256" key="1">
    <source>
        <dbReference type="ARBA" id="ARBA00004173"/>
    </source>
</evidence>
<evidence type="ECO:0000256" key="5">
    <source>
        <dbReference type="ARBA" id="ARBA00023128"/>
    </source>
</evidence>
<comment type="similarity">
    <text evidence="2 6">Belongs to the AEP1 family.</text>
</comment>
<evidence type="ECO:0000256" key="3">
    <source>
        <dbReference type="ARBA" id="ARBA00022845"/>
    </source>
</evidence>
<evidence type="ECO:0000256" key="6">
    <source>
        <dbReference type="RuleBase" id="RU362136"/>
    </source>
</evidence>
<keyword evidence="4 6" id="KW-0809">Transit peptide</keyword>
<evidence type="ECO:0000313" key="7">
    <source>
        <dbReference type="EMBL" id="ANZ76169.1"/>
    </source>
</evidence>
<proteinExistence type="inferred from homology"/>
<dbReference type="Pfam" id="PF17049">
    <property type="entry name" value="AEP1"/>
    <property type="match status" value="1"/>
</dbReference>
<gene>
    <name evidence="7" type="ORF">ATY40_BA7502288</name>
</gene>
<comment type="subcellular location">
    <subcellularLocation>
        <location evidence="1 6">Mitochondrion</location>
    </subcellularLocation>
</comment>